<dbReference type="AlphaFoldDB" id="A0A0P9FBQ5"/>
<dbReference type="Proteomes" id="UP000050509">
    <property type="component" value="Unassembled WGS sequence"/>
</dbReference>
<dbReference type="PANTHER" id="PTHR47691:SF3">
    <property type="entry name" value="HTH-TYPE TRANSCRIPTIONAL REGULATOR RV0890C-RELATED"/>
    <property type="match status" value="1"/>
</dbReference>
<evidence type="ECO:0000313" key="1">
    <source>
        <dbReference type="EMBL" id="KPV54130.1"/>
    </source>
</evidence>
<organism evidence="1 2">
    <name type="scientific">Kouleothrix aurantiaca</name>
    <dbReference type="NCBI Taxonomy" id="186479"/>
    <lineage>
        <taxon>Bacteria</taxon>
        <taxon>Bacillati</taxon>
        <taxon>Chloroflexota</taxon>
        <taxon>Chloroflexia</taxon>
        <taxon>Chloroflexales</taxon>
        <taxon>Roseiflexineae</taxon>
        <taxon>Roseiflexaceae</taxon>
        <taxon>Kouleothrix</taxon>
    </lineage>
</organism>
<proteinExistence type="predicted"/>
<dbReference type="EMBL" id="LJCR01000108">
    <property type="protein sequence ID" value="KPV54130.1"/>
    <property type="molecule type" value="Genomic_DNA"/>
</dbReference>
<dbReference type="PANTHER" id="PTHR47691">
    <property type="entry name" value="REGULATOR-RELATED"/>
    <property type="match status" value="1"/>
</dbReference>
<evidence type="ECO:0000313" key="2">
    <source>
        <dbReference type="Proteomes" id="UP000050509"/>
    </source>
</evidence>
<protein>
    <recommendedName>
        <fullName evidence="3">NB-ARC domain-containing protein</fullName>
    </recommendedName>
</protein>
<evidence type="ECO:0008006" key="3">
    <source>
        <dbReference type="Google" id="ProtNLM"/>
    </source>
</evidence>
<feature type="non-terminal residue" evidence="1">
    <location>
        <position position="168"/>
    </location>
</feature>
<name>A0A0P9FBQ5_9CHLR</name>
<sequence length="168" mass="17694">MRFAAPAAVRLTLRNKRVLVVLDNAEQLLGAAPQLAELLAATSGLKFLVTSRTPLHISGEHELLVEPLALPGGNAAPATLGEFPAVQLFAQRAQAVQPDFVLSKENIGAVVEICRRLDGLPLAIELAAARAKLFSPQALLARLEAAEGAAPDILTSGARDLPARQQTL</sequence>
<keyword evidence="2" id="KW-1185">Reference proteome</keyword>
<dbReference type="SUPFAM" id="SSF52540">
    <property type="entry name" value="P-loop containing nucleoside triphosphate hydrolases"/>
    <property type="match status" value="1"/>
</dbReference>
<accession>A0A0P9FBQ5</accession>
<reference evidence="1 2" key="1">
    <citation type="submission" date="2015-09" db="EMBL/GenBank/DDBJ databases">
        <title>Draft genome sequence of Kouleothrix aurantiaca JCM 19913.</title>
        <authorList>
            <person name="Hemp J."/>
        </authorList>
    </citation>
    <scope>NUCLEOTIDE SEQUENCE [LARGE SCALE GENOMIC DNA]</scope>
    <source>
        <strain evidence="1 2">COM-B</strain>
    </source>
</reference>
<dbReference type="InterPro" id="IPR027417">
    <property type="entry name" value="P-loop_NTPase"/>
</dbReference>
<gene>
    <name evidence="1" type="ORF">SE17_05640</name>
</gene>
<comment type="caution">
    <text evidence="1">The sequence shown here is derived from an EMBL/GenBank/DDBJ whole genome shotgun (WGS) entry which is preliminary data.</text>
</comment>